<dbReference type="HOGENOM" id="CLU_058232_0_0_7"/>
<keyword evidence="4" id="KW-1185">Reference proteome</keyword>
<dbReference type="Gene3D" id="3.40.50.1820">
    <property type="entry name" value="alpha/beta hydrolase"/>
    <property type="match status" value="1"/>
</dbReference>
<dbReference type="EMBL" id="CP001804">
    <property type="protein sequence ID" value="ACY13079.1"/>
    <property type="molecule type" value="Genomic_DNA"/>
</dbReference>
<proteinExistence type="predicted"/>
<evidence type="ECO:0000256" key="1">
    <source>
        <dbReference type="SAM" id="MobiDB-lite"/>
    </source>
</evidence>
<feature type="region of interest" description="Disordered" evidence="1">
    <location>
        <begin position="1"/>
        <end position="20"/>
    </location>
</feature>
<evidence type="ECO:0000259" key="2">
    <source>
        <dbReference type="Pfam" id="PF12146"/>
    </source>
</evidence>
<organism evidence="3 4">
    <name type="scientific">Haliangium ochraceum (strain DSM 14365 / JCM 11303 / SMP-2)</name>
    <dbReference type="NCBI Taxonomy" id="502025"/>
    <lineage>
        <taxon>Bacteria</taxon>
        <taxon>Pseudomonadati</taxon>
        <taxon>Myxococcota</taxon>
        <taxon>Polyangia</taxon>
        <taxon>Haliangiales</taxon>
        <taxon>Kofleriaceae</taxon>
        <taxon>Haliangium</taxon>
    </lineage>
</organism>
<dbReference type="STRING" id="502025.Hoch_0438"/>
<dbReference type="SUPFAM" id="SSF53474">
    <property type="entry name" value="alpha/beta-Hydrolases"/>
    <property type="match status" value="1"/>
</dbReference>
<dbReference type="ESTHER" id="halo1-d0lk45">
    <property type="family name" value="UCP037442"/>
</dbReference>
<dbReference type="InterPro" id="IPR022742">
    <property type="entry name" value="Hydrolase_4"/>
</dbReference>
<dbReference type="eggNOG" id="COG4757">
    <property type="taxonomic scope" value="Bacteria"/>
</dbReference>
<dbReference type="Proteomes" id="UP000001880">
    <property type="component" value="Chromosome"/>
</dbReference>
<sequence length="312" mass="33539">MGSSDSQSPASSADESAPAGEREVAIAAVDGVPLMATLFAPEPAGDARGRVLVGAATGVRRGYYRRFARALAAAGFEVISFDYRGIGDSAPPRLRGFEASMADWGARDTEGVLRWALARSDDDGLPLSYVGHSVGGQVLPLAASAQELAAVLLVASSAGPRTCWPLPERLVLAVFWWLLVPLCVLIFGRLPGRAMLAGEDLPGGVALQWARWGRHPDYLLGELPEVFDNAQRIAVPVRVISIDDDRYAPRPAVDSLAAWYGPYGAERVHVQPSEIGAEHIGHFGYFRAEREGDLWADAIEWLSEAGRRPRGE</sequence>
<dbReference type="InterPro" id="IPR017208">
    <property type="entry name" value="UCP037442_abhydr"/>
</dbReference>
<dbReference type="KEGG" id="hoh:Hoch_0438"/>
<gene>
    <name evidence="3" type="ordered locus">Hoch_0438</name>
</gene>
<dbReference type="InterPro" id="IPR029058">
    <property type="entry name" value="AB_hydrolase_fold"/>
</dbReference>
<dbReference type="RefSeq" id="WP_012825706.1">
    <property type="nucleotide sequence ID" value="NC_013440.1"/>
</dbReference>
<accession>D0LK45</accession>
<evidence type="ECO:0000313" key="3">
    <source>
        <dbReference type="EMBL" id="ACY13079.1"/>
    </source>
</evidence>
<dbReference type="PIRSF" id="PIRSF037442">
    <property type="entry name" value="UCP037442_abhydr"/>
    <property type="match status" value="1"/>
</dbReference>
<evidence type="ECO:0000313" key="4">
    <source>
        <dbReference type="Proteomes" id="UP000001880"/>
    </source>
</evidence>
<feature type="domain" description="Serine aminopeptidase S33" evidence="2">
    <location>
        <begin position="61"/>
        <end position="170"/>
    </location>
</feature>
<feature type="compositionally biased region" description="Low complexity" evidence="1">
    <location>
        <begin position="1"/>
        <end position="19"/>
    </location>
</feature>
<name>D0LK45_HALO1</name>
<dbReference type="OrthoDB" id="9785076at2"/>
<dbReference type="AlphaFoldDB" id="D0LK45"/>
<reference evidence="3 4" key="1">
    <citation type="journal article" date="2010" name="Stand. Genomic Sci.">
        <title>Complete genome sequence of Haliangium ochraceum type strain (SMP-2).</title>
        <authorList>
            <consortium name="US DOE Joint Genome Institute (JGI-PGF)"/>
            <person name="Ivanova N."/>
            <person name="Daum C."/>
            <person name="Lang E."/>
            <person name="Abt B."/>
            <person name="Kopitz M."/>
            <person name="Saunders E."/>
            <person name="Lapidus A."/>
            <person name="Lucas S."/>
            <person name="Glavina Del Rio T."/>
            <person name="Nolan M."/>
            <person name="Tice H."/>
            <person name="Copeland A."/>
            <person name="Cheng J.F."/>
            <person name="Chen F."/>
            <person name="Bruce D."/>
            <person name="Goodwin L."/>
            <person name="Pitluck S."/>
            <person name="Mavromatis K."/>
            <person name="Pati A."/>
            <person name="Mikhailova N."/>
            <person name="Chen A."/>
            <person name="Palaniappan K."/>
            <person name="Land M."/>
            <person name="Hauser L."/>
            <person name="Chang Y.J."/>
            <person name="Jeffries C.D."/>
            <person name="Detter J.C."/>
            <person name="Brettin T."/>
            <person name="Rohde M."/>
            <person name="Goker M."/>
            <person name="Bristow J."/>
            <person name="Markowitz V."/>
            <person name="Eisen J.A."/>
            <person name="Hugenholtz P."/>
            <person name="Kyrpides N.C."/>
            <person name="Klenk H.P."/>
        </authorList>
    </citation>
    <scope>NUCLEOTIDE SEQUENCE [LARGE SCALE GENOMIC DNA]</scope>
    <source>
        <strain evidence="4">DSM 14365 / CIP 107738 / JCM 11303 / AJ 13395 / SMP-2</strain>
    </source>
</reference>
<protein>
    <recommendedName>
        <fullName evidence="2">Serine aminopeptidase S33 domain-containing protein</fullName>
    </recommendedName>
</protein>
<dbReference type="Pfam" id="PF12146">
    <property type="entry name" value="Hydrolase_4"/>
    <property type="match status" value="1"/>
</dbReference>